<dbReference type="EMBL" id="DACSEI010000009">
    <property type="protein sequence ID" value="HAT1596027.1"/>
    <property type="molecule type" value="Genomic_DNA"/>
</dbReference>
<gene>
    <name evidence="1" type="ORF">I8Y58_001245</name>
</gene>
<dbReference type="AlphaFoldDB" id="A0AAN5KQI7"/>
<reference evidence="1" key="1">
    <citation type="journal article" date="2018" name="Genome Biol.">
        <title>SKESA: strategic k-mer extension for scrupulous assemblies.</title>
        <authorList>
            <person name="Souvorov A."/>
            <person name="Agarwala R."/>
            <person name="Lipman D.J."/>
        </authorList>
    </citation>
    <scope>NUCLEOTIDE SEQUENCE</scope>
    <source>
        <strain evidence="1">D3612</strain>
    </source>
</reference>
<proteinExistence type="predicted"/>
<name>A0AAN5KQI7_LEGPN</name>
<evidence type="ECO:0000313" key="1">
    <source>
        <dbReference type="EMBL" id="HAT1596027.1"/>
    </source>
</evidence>
<sequence>MQLSGIESSLLSSTDIMFSIEQELILPALAQKDNDIISGCVLLLTPTVQRVGSVGY</sequence>
<organism evidence="1 2">
    <name type="scientific">Legionella pneumophila</name>
    <dbReference type="NCBI Taxonomy" id="446"/>
    <lineage>
        <taxon>Bacteria</taxon>
        <taxon>Pseudomonadati</taxon>
        <taxon>Pseudomonadota</taxon>
        <taxon>Gammaproteobacteria</taxon>
        <taxon>Legionellales</taxon>
        <taxon>Legionellaceae</taxon>
        <taxon>Legionella</taxon>
    </lineage>
</organism>
<reference evidence="1" key="2">
    <citation type="submission" date="2020-11" db="EMBL/GenBank/DDBJ databases">
        <authorList>
            <consortium name="NCBI Pathogen Detection Project"/>
        </authorList>
    </citation>
    <scope>NUCLEOTIDE SEQUENCE</scope>
    <source>
        <strain evidence="1">D3612</strain>
    </source>
</reference>
<protein>
    <submittedName>
        <fullName evidence="1">Uncharacterized protein</fullName>
    </submittedName>
</protein>
<accession>A0AAN5KQI7</accession>
<dbReference type="Proteomes" id="UP000861567">
    <property type="component" value="Unassembled WGS sequence"/>
</dbReference>
<comment type="caution">
    <text evidence="1">The sequence shown here is derived from an EMBL/GenBank/DDBJ whole genome shotgun (WGS) entry which is preliminary data.</text>
</comment>
<evidence type="ECO:0000313" key="2">
    <source>
        <dbReference type="Proteomes" id="UP000861567"/>
    </source>
</evidence>